<dbReference type="AlphaFoldDB" id="A0A2P7BVI0"/>
<feature type="region of interest" description="Disordered" evidence="2">
    <location>
        <begin position="1"/>
        <end position="25"/>
    </location>
</feature>
<dbReference type="EMBL" id="PGGO01000002">
    <property type="protein sequence ID" value="PSH70474.1"/>
    <property type="molecule type" value="Genomic_DNA"/>
</dbReference>
<dbReference type="InterPro" id="IPR050922">
    <property type="entry name" value="LytR/CpsA/Psr_CW_biosynth"/>
</dbReference>
<name>A0A2P7BVI0_9HYPH</name>
<sequence>MCTGFLARPPESNVSSGSINGPSVPENKLQPRHRLPWLLAVVTAIILVVTATAYAKLSGNIRRVEVTQEDLGKVRPAKPSSSALNILVVGSDQRDGDNAEQANFAGQRTDIIMLVHLSFTRGDVSVINFPRDSLVQLPGCRSREGLPGQKRRLGMINSSFSFGGIACTWKTIESLTGIHIDHFIRFDFTGFKGMVDAMGGVNLCIPEPIRDTYVQLYLPAGLQTLWGEQALAYVRARHGLGDGSDIGRIVRQQDFFAAMVKKAMSGQTLFNPVRLYRFLDAATNSITADPDLTPSVLMNVALTVRGLSSDKIHFVTTPWRYSSTYPGRVEWLKGPARKLFRLTAADHPLNRPETKATQPNATSITRTNTHPTTAVIVPCSPELPSKAPGPVAAAELGYPTPQ</sequence>
<keyword evidence="3" id="KW-0812">Transmembrane</keyword>
<reference evidence="6" key="1">
    <citation type="submission" date="2017-11" db="EMBL/GenBank/DDBJ databases">
        <authorList>
            <person name="Kuznetsova I."/>
            <person name="Sazanova A."/>
            <person name="Chirak E."/>
            <person name="Safronova V."/>
            <person name="Willems A."/>
        </authorList>
    </citation>
    <scope>NUCLEOTIDE SEQUENCE [LARGE SCALE GENOMIC DNA]</scope>
    <source>
        <strain evidence="6">STM 196</strain>
    </source>
</reference>
<organism evidence="5 6">
    <name type="scientific">Phyllobacterium brassicacearum</name>
    <dbReference type="NCBI Taxonomy" id="314235"/>
    <lineage>
        <taxon>Bacteria</taxon>
        <taxon>Pseudomonadati</taxon>
        <taxon>Pseudomonadota</taxon>
        <taxon>Alphaproteobacteria</taxon>
        <taxon>Hyphomicrobiales</taxon>
        <taxon>Phyllobacteriaceae</taxon>
        <taxon>Phyllobacterium</taxon>
    </lineage>
</organism>
<evidence type="ECO:0000256" key="2">
    <source>
        <dbReference type="SAM" id="MobiDB-lite"/>
    </source>
</evidence>
<evidence type="ECO:0000256" key="1">
    <source>
        <dbReference type="ARBA" id="ARBA00006068"/>
    </source>
</evidence>
<evidence type="ECO:0000256" key="3">
    <source>
        <dbReference type="SAM" id="Phobius"/>
    </source>
</evidence>
<dbReference type="Pfam" id="PF03816">
    <property type="entry name" value="LytR_cpsA_psr"/>
    <property type="match status" value="1"/>
</dbReference>
<evidence type="ECO:0000313" key="5">
    <source>
        <dbReference type="EMBL" id="PSH70474.1"/>
    </source>
</evidence>
<dbReference type="OrthoDB" id="3759589at2"/>
<feature type="compositionally biased region" description="Polar residues" evidence="2">
    <location>
        <begin position="12"/>
        <end position="21"/>
    </location>
</feature>
<accession>A0A2P7BVI0</accession>
<feature type="domain" description="Cell envelope-related transcriptional attenuator" evidence="4">
    <location>
        <begin position="108"/>
        <end position="264"/>
    </location>
</feature>
<keyword evidence="3" id="KW-0472">Membrane</keyword>
<dbReference type="PANTHER" id="PTHR33392">
    <property type="entry name" value="POLYISOPRENYL-TEICHOIC ACID--PEPTIDOGLYCAN TEICHOIC ACID TRANSFERASE TAGU"/>
    <property type="match status" value="1"/>
</dbReference>
<feature type="region of interest" description="Disordered" evidence="2">
    <location>
        <begin position="350"/>
        <end position="402"/>
    </location>
</feature>
<dbReference type="Proteomes" id="UP000241444">
    <property type="component" value="Unassembled WGS sequence"/>
</dbReference>
<evidence type="ECO:0000313" key="6">
    <source>
        <dbReference type="Proteomes" id="UP000241444"/>
    </source>
</evidence>
<dbReference type="PANTHER" id="PTHR33392:SF6">
    <property type="entry name" value="POLYISOPRENYL-TEICHOIC ACID--PEPTIDOGLYCAN TEICHOIC ACID TRANSFERASE TAGU"/>
    <property type="match status" value="1"/>
</dbReference>
<keyword evidence="6" id="KW-1185">Reference proteome</keyword>
<comment type="similarity">
    <text evidence="1">Belongs to the LytR/CpsA/Psr (LCP) family.</text>
</comment>
<dbReference type="InterPro" id="IPR004474">
    <property type="entry name" value="LytR_CpsA_psr"/>
</dbReference>
<dbReference type="Gene3D" id="3.40.630.190">
    <property type="entry name" value="LCP protein"/>
    <property type="match status" value="1"/>
</dbReference>
<keyword evidence="3" id="KW-1133">Transmembrane helix</keyword>
<evidence type="ECO:0000259" key="4">
    <source>
        <dbReference type="Pfam" id="PF03816"/>
    </source>
</evidence>
<feature type="compositionally biased region" description="Polar residues" evidence="2">
    <location>
        <begin position="355"/>
        <end position="372"/>
    </location>
</feature>
<feature type="transmembrane region" description="Helical" evidence="3">
    <location>
        <begin position="35"/>
        <end position="55"/>
    </location>
</feature>
<protein>
    <submittedName>
        <fullName evidence="5">LytR family transcriptional regulator</fullName>
    </submittedName>
</protein>
<comment type="caution">
    <text evidence="5">The sequence shown here is derived from an EMBL/GenBank/DDBJ whole genome shotgun (WGS) entry which is preliminary data.</text>
</comment>
<dbReference type="NCBIfam" id="TIGR00350">
    <property type="entry name" value="lytR_cpsA_psr"/>
    <property type="match status" value="1"/>
</dbReference>
<gene>
    <name evidence="5" type="ORF">CU102_04385</name>
</gene>
<proteinExistence type="inferred from homology"/>